<dbReference type="AlphaFoldDB" id="A0A8J5FJG5"/>
<dbReference type="UniPathway" id="UPA00610">
    <property type="reaction ID" value="UER00666"/>
</dbReference>
<dbReference type="InterPro" id="IPR033704">
    <property type="entry name" value="dUTPase_trimeric"/>
</dbReference>
<keyword evidence="9" id="KW-1185">Reference proteome</keyword>
<organism evidence="8 9">
    <name type="scientific">Zingiber officinale</name>
    <name type="common">Ginger</name>
    <name type="synonym">Amomum zingiber</name>
    <dbReference type="NCBI Taxonomy" id="94328"/>
    <lineage>
        <taxon>Eukaryota</taxon>
        <taxon>Viridiplantae</taxon>
        <taxon>Streptophyta</taxon>
        <taxon>Embryophyta</taxon>
        <taxon>Tracheophyta</taxon>
        <taxon>Spermatophyta</taxon>
        <taxon>Magnoliopsida</taxon>
        <taxon>Liliopsida</taxon>
        <taxon>Zingiberales</taxon>
        <taxon>Zingiberaceae</taxon>
        <taxon>Zingiber</taxon>
    </lineage>
</organism>
<comment type="similarity">
    <text evidence="2">Belongs to the dUTPase family.</text>
</comment>
<dbReference type="GO" id="GO:0000287">
    <property type="term" value="F:magnesium ion binding"/>
    <property type="evidence" value="ECO:0007669"/>
    <property type="project" value="InterPro"/>
</dbReference>
<keyword evidence="4" id="KW-0378">Hydrolase</keyword>
<dbReference type="Pfam" id="PF00692">
    <property type="entry name" value="dUTPase"/>
    <property type="match status" value="1"/>
</dbReference>
<dbReference type="InterPro" id="IPR029054">
    <property type="entry name" value="dUTPase-like"/>
</dbReference>
<dbReference type="GO" id="GO:0006226">
    <property type="term" value="P:dUMP biosynthetic process"/>
    <property type="evidence" value="ECO:0007669"/>
    <property type="project" value="UniProtKB-UniPathway"/>
</dbReference>
<keyword evidence="5" id="KW-0546">Nucleotide metabolism</keyword>
<dbReference type="EC" id="3.6.1.23" evidence="3"/>
<reference evidence="8 9" key="1">
    <citation type="submission" date="2020-08" db="EMBL/GenBank/DDBJ databases">
        <title>Plant Genome Project.</title>
        <authorList>
            <person name="Zhang R.-G."/>
        </authorList>
    </citation>
    <scope>NUCLEOTIDE SEQUENCE [LARGE SCALE GENOMIC DNA]</scope>
    <source>
        <tissue evidence="8">Rhizome</tissue>
    </source>
</reference>
<evidence type="ECO:0000256" key="4">
    <source>
        <dbReference type="ARBA" id="ARBA00022801"/>
    </source>
</evidence>
<dbReference type="InterPro" id="IPR008181">
    <property type="entry name" value="dUTPase"/>
</dbReference>
<feature type="compositionally biased region" description="Acidic residues" evidence="6">
    <location>
        <begin position="8"/>
        <end position="19"/>
    </location>
</feature>
<evidence type="ECO:0000313" key="8">
    <source>
        <dbReference type="EMBL" id="KAG6489505.1"/>
    </source>
</evidence>
<dbReference type="SUPFAM" id="SSF51283">
    <property type="entry name" value="dUTPase-like"/>
    <property type="match status" value="1"/>
</dbReference>
<feature type="region of interest" description="Disordered" evidence="6">
    <location>
        <begin position="1"/>
        <end position="24"/>
    </location>
</feature>
<dbReference type="CDD" id="cd07557">
    <property type="entry name" value="trimeric_dUTPase"/>
    <property type="match status" value="1"/>
</dbReference>
<evidence type="ECO:0000256" key="3">
    <source>
        <dbReference type="ARBA" id="ARBA00012379"/>
    </source>
</evidence>
<comment type="caution">
    <text evidence="8">The sequence shown here is derived from an EMBL/GenBank/DDBJ whole genome shotgun (WGS) entry which is preliminary data.</text>
</comment>
<dbReference type="Gene3D" id="2.70.40.10">
    <property type="match status" value="1"/>
</dbReference>
<dbReference type="PANTHER" id="PTHR11241:SF0">
    <property type="entry name" value="DEOXYURIDINE 5'-TRIPHOSPHATE NUCLEOTIDOHYDROLASE"/>
    <property type="match status" value="1"/>
</dbReference>
<proteinExistence type="inferred from homology"/>
<evidence type="ECO:0000313" key="9">
    <source>
        <dbReference type="Proteomes" id="UP000734854"/>
    </source>
</evidence>
<gene>
    <name evidence="8" type="ORF">ZIOFF_050776</name>
</gene>
<protein>
    <recommendedName>
        <fullName evidence="3">dUTP diphosphatase</fullName>
        <ecNumber evidence="3">3.6.1.23</ecNumber>
    </recommendedName>
</protein>
<evidence type="ECO:0000256" key="2">
    <source>
        <dbReference type="ARBA" id="ARBA00006581"/>
    </source>
</evidence>
<dbReference type="EMBL" id="JACMSC010000014">
    <property type="protein sequence ID" value="KAG6489505.1"/>
    <property type="molecule type" value="Genomic_DNA"/>
</dbReference>
<dbReference type="GO" id="GO:0004170">
    <property type="term" value="F:dUTP diphosphatase activity"/>
    <property type="evidence" value="ECO:0007669"/>
    <property type="project" value="UniProtKB-EC"/>
</dbReference>
<evidence type="ECO:0000256" key="1">
    <source>
        <dbReference type="ARBA" id="ARBA00005142"/>
    </source>
</evidence>
<evidence type="ECO:0000256" key="6">
    <source>
        <dbReference type="SAM" id="MobiDB-lite"/>
    </source>
</evidence>
<sequence>MLLKENGDIETESESEDDNALPPLMESDVEEYAVEGEALVTRPATLPEETIQRLTEKISTLKITDKVPEKQGKLLVFKDPFSILKEEKAKAESFVHLQRSGMRFIHMGVIQVRIQILHRQEEGTMTLILFGDNRWQGDRAILATMEIDLTHGIQLVYVIPDTMLTISDFYRNIQISVLARGYENWHNGEANLLITRIMVGRLSNTPNVGFAYYMDNVVDYLASHGARALLGRSYSTRDVLGKNWIIQQPQVDIPMQPTEVHTRNLLDGRISIHFDNYQAATTSSPPKYNQRDEEIQSDEDEIHSQIVAVIHHDQPLFVKRLVPSALLPAKKTNGATGYDLAINQCQDILKQSRTLLTTDIAIQVPEGTYARIAPRSGASLTKGILIGGGIIDADYQGKIKILAFNITNQDIFL</sequence>
<dbReference type="GO" id="GO:0046081">
    <property type="term" value="P:dUTP catabolic process"/>
    <property type="evidence" value="ECO:0007669"/>
    <property type="project" value="InterPro"/>
</dbReference>
<dbReference type="InterPro" id="IPR036157">
    <property type="entry name" value="dUTPase-like_sf"/>
</dbReference>
<comment type="pathway">
    <text evidence="1">Pyrimidine metabolism; dUMP biosynthesis; dUMP from dCTP (dUTP route): step 2/2.</text>
</comment>
<accession>A0A8J5FJG5</accession>
<evidence type="ECO:0000256" key="5">
    <source>
        <dbReference type="ARBA" id="ARBA00023080"/>
    </source>
</evidence>
<evidence type="ECO:0000259" key="7">
    <source>
        <dbReference type="Pfam" id="PF00692"/>
    </source>
</evidence>
<name>A0A8J5FJG5_ZINOF</name>
<dbReference type="PANTHER" id="PTHR11241">
    <property type="entry name" value="DEOXYURIDINE 5'-TRIPHOSPHATE NUCLEOTIDOHYDROLASE"/>
    <property type="match status" value="1"/>
</dbReference>
<dbReference type="Proteomes" id="UP000734854">
    <property type="component" value="Unassembled WGS sequence"/>
</dbReference>
<feature type="domain" description="dUTPase-like" evidence="7">
    <location>
        <begin position="327"/>
        <end position="412"/>
    </location>
</feature>